<gene>
    <name evidence="2" type="ORF">CLV70_107345</name>
</gene>
<dbReference type="EMBL" id="PVZG01000007">
    <property type="protein sequence ID" value="PRY29036.1"/>
    <property type="molecule type" value="Genomic_DNA"/>
</dbReference>
<evidence type="ECO:0000313" key="3">
    <source>
        <dbReference type="Proteomes" id="UP000239209"/>
    </source>
</evidence>
<name>A0A2T0S6J4_9ACTN</name>
<organism evidence="2 3">
    <name type="scientific">Pseudosporangium ferrugineum</name>
    <dbReference type="NCBI Taxonomy" id="439699"/>
    <lineage>
        <taxon>Bacteria</taxon>
        <taxon>Bacillati</taxon>
        <taxon>Actinomycetota</taxon>
        <taxon>Actinomycetes</taxon>
        <taxon>Micromonosporales</taxon>
        <taxon>Micromonosporaceae</taxon>
        <taxon>Pseudosporangium</taxon>
    </lineage>
</organism>
<reference evidence="2 3" key="1">
    <citation type="submission" date="2018-03" db="EMBL/GenBank/DDBJ databases">
        <title>Genomic Encyclopedia of Archaeal and Bacterial Type Strains, Phase II (KMG-II): from individual species to whole genera.</title>
        <authorList>
            <person name="Goeker M."/>
        </authorList>
    </citation>
    <scope>NUCLEOTIDE SEQUENCE [LARGE SCALE GENOMIC DNA]</scope>
    <source>
        <strain evidence="2 3">DSM 45348</strain>
    </source>
</reference>
<dbReference type="Pfam" id="PF13020">
    <property type="entry name" value="NOV_C"/>
    <property type="match status" value="1"/>
</dbReference>
<comment type="caution">
    <text evidence="2">The sequence shown here is derived from an EMBL/GenBank/DDBJ whole genome shotgun (WGS) entry which is preliminary data.</text>
</comment>
<proteinExistence type="predicted"/>
<dbReference type="Proteomes" id="UP000239209">
    <property type="component" value="Unassembled WGS sequence"/>
</dbReference>
<protein>
    <submittedName>
        <fullName evidence="2">Uncharacterized protein DUF3883</fullName>
    </submittedName>
</protein>
<accession>A0A2T0S6J4</accession>
<dbReference type="InterPro" id="IPR024975">
    <property type="entry name" value="NOV_C"/>
</dbReference>
<evidence type="ECO:0000313" key="2">
    <source>
        <dbReference type="EMBL" id="PRY29036.1"/>
    </source>
</evidence>
<evidence type="ECO:0000259" key="1">
    <source>
        <dbReference type="Pfam" id="PF13020"/>
    </source>
</evidence>
<feature type="domain" description="Protein NO VEIN C-terminal" evidence="1">
    <location>
        <begin position="139"/>
        <end position="213"/>
    </location>
</feature>
<keyword evidence="3" id="KW-1185">Reference proteome</keyword>
<dbReference type="AlphaFoldDB" id="A0A2T0S6J4"/>
<sequence>MPIPPRPVLRAAIRWLDRLPRSSPARSRALFTNHRDFSDLTPTQYEAAYAWLGDVGLLSDLHTPVPAAERVFTATITHGGSHWLKDAGDLVRSPDELPDDAVRAAEAAGLTTEAAFAHVITAWGKVDAAERVRVGMAGEAAVLTLLHDGVDAVVDHVAAVADGYGYDIAVHGSGCTLHLEIKSTLRRSRLTIHLSRNEYETMRRDPVWRLVAVRLNPDDSIAAIATVNREWMVAEAPADRGLSGRWESCRFDVPLSALSPGVLELGPVLRPNTPMLAGRVPWPGAAASRPNPIE</sequence>